<name>L1QKL1_9CLOT</name>
<dbReference type="Gene3D" id="3.90.220.20">
    <property type="entry name" value="DNA methylase specificity domains"/>
    <property type="match status" value="2"/>
</dbReference>
<dbReference type="CDD" id="cd17291">
    <property type="entry name" value="RMtype1_S_MgeORF438P-TRD-CR_like"/>
    <property type="match status" value="1"/>
</dbReference>
<comment type="subunit">
    <text evidence="4">The methyltransferase is composed of M and S polypeptides.</text>
</comment>
<dbReference type="GO" id="GO:0003677">
    <property type="term" value="F:DNA binding"/>
    <property type="evidence" value="ECO:0007669"/>
    <property type="project" value="UniProtKB-KW"/>
</dbReference>
<protein>
    <submittedName>
        <fullName evidence="6">Type I restriction modification DNA specificity domain protein</fullName>
    </submittedName>
</protein>
<dbReference type="PANTHER" id="PTHR43140">
    <property type="entry name" value="TYPE-1 RESTRICTION ENZYME ECOKI SPECIFICITY PROTEIN"/>
    <property type="match status" value="1"/>
</dbReference>
<feature type="domain" description="Type I restriction modification DNA specificity" evidence="5">
    <location>
        <begin position="200"/>
        <end position="374"/>
    </location>
</feature>
<dbReference type="OrthoDB" id="9795776at2"/>
<keyword evidence="2" id="KW-0680">Restriction system</keyword>
<proteinExistence type="inferred from homology"/>
<evidence type="ECO:0000256" key="2">
    <source>
        <dbReference type="ARBA" id="ARBA00022747"/>
    </source>
</evidence>
<gene>
    <name evidence="6" type="ORF">HMPREF0216_00954</name>
</gene>
<accession>L1QKL1</accession>
<dbReference type="SUPFAM" id="SSF116734">
    <property type="entry name" value="DNA methylase specificity domain"/>
    <property type="match status" value="2"/>
</dbReference>
<dbReference type="Proteomes" id="UP000010420">
    <property type="component" value="Unassembled WGS sequence"/>
</dbReference>
<dbReference type="HOGENOM" id="CLU_021095_6_0_9"/>
<evidence type="ECO:0000256" key="4">
    <source>
        <dbReference type="ARBA" id="ARBA00038652"/>
    </source>
</evidence>
<dbReference type="EMBL" id="AMEZ01000026">
    <property type="protein sequence ID" value="EKY28112.1"/>
    <property type="molecule type" value="Genomic_DNA"/>
</dbReference>
<dbReference type="PANTHER" id="PTHR43140:SF1">
    <property type="entry name" value="TYPE I RESTRICTION ENZYME ECOKI SPECIFICITY SUBUNIT"/>
    <property type="match status" value="1"/>
</dbReference>
<dbReference type="CDD" id="cd17268">
    <property type="entry name" value="RMtype1_S_Ara36733I_TRD1-CR1_like"/>
    <property type="match status" value="1"/>
</dbReference>
<organism evidence="6 7">
    <name type="scientific">Clostridium celatum DSM 1785</name>
    <dbReference type="NCBI Taxonomy" id="545697"/>
    <lineage>
        <taxon>Bacteria</taxon>
        <taxon>Bacillati</taxon>
        <taxon>Bacillota</taxon>
        <taxon>Clostridia</taxon>
        <taxon>Eubacteriales</taxon>
        <taxon>Clostridiaceae</taxon>
        <taxon>Clostridium</taxon>
    </lineage>
</organism>
<dbReference type="InterPro" id="IPR044946">
    <property type="entry name" value="Restrct_endonuc_typeI_TRD_sf"/>
</dbReference>
<sequence length="398" mass="45690">MSRLEELIEAMCPDGVEYKMLKDISIMQRGTAVTKKDLKIGDIPVISGGKDPAYYCDKYNREGETITIAGSGASAGYVQYWNMPIWVCDAFSIKAIDNNYTKYLFYCLTNIQEYIYGTKKGSGVPHVYISSIDKVKIPVPPIAIQEEIVRILDSYTELKTKLISELTSELEARRKQYEYYRDELFGKDCDEMINRCLKNNIKVITLEELGKFTRGKRFVRNDIKEEGVPCIHYGDLYTYFGVSAKKTKCFLDKELSKKMRFAHKGDVVIVQAGENDMDIGIGVAWMGDEDVVVHDACYIFEHNINPKYISYYLRTNIYHLQIKKYVSIGKICSISAQGIGKALIPIPSLEEQQRIVDILEKYDVIYKGISIEIQAEIEAIQKQYDYYRDKLLTFKGKN</sequence>
<comment type="caution">
    <text evidence="6">The sequence shown here is derived from an EMBL/GenBank/DDBJ whole genome shotgun (WGS) entry which is preliminary data.</text>
</comment>
<feature type="domain" description="Type I restriction modification DNA specificity" evidence="5">
    <location>
        <begin position="13"/>
        <end position="171"/>
    </location>
</feature>
<dbReference type="PATRIC" id="fig|545697.3.peg.940"/>
<dbReference type="GO" id="GO:0009307">
    <property type="term" value="P:DNA restriction-modification system"/>
    <property type="evidence" value="ECO:0007669"/>
    <property type="project" value="UniProtKB-KW"/>
</dbReference>
<keyword evidence="7" id="KW-1185">Reference proteome</keyword>
<dbReference type="Pfam" id="PF01420">
    <property type="entry name" value="Methylase_S"/>
    <property type="match status" value="2"/>
</dbReference>
<keyword evidence="3" id="KW-0238">DNA-binding</keyword>
<evidence type="ECO:0000256" key="3">
    <source>
        <dbReference type="ARBA" id="ARBA00023125"/>
    </source>
</evidence>
<reference evidence="6 7" key="1">
    <citation type="submission" date="2012-05" db="EMBL/GenBank/DDBJ databases">
        <authorList>
            <person name="Weinstock G."/>
            <person name="Sodergren E."/>
            <person name="Lobos E.A."/>
            <person name="Fulton L."/>
            <person name="Fulton R."/>
            <person name="Courtney L."/>
            <person name="Fronick C."/>
            <person name="O'Laughlin M."/>
            <person name="Godfrey J."/>
            <person name="Wilson R.M."/>
            <person name="Miner T."/>
            <person name="Farmer C."/>
            <person name="Delehaunty K."/>
            <person name="Cordes M."/>
            <person name="Minx P."/>
            <person name="Tomlinson C."/>
            <person name="Chen J."/>
            <person name="Wollam A."/>
            <person name="Pepin K.H."/>
            <person name="Bhonagiri V."/>
            <person name="Zhang X."/>
            <person name="Suruliraj S."/>
            <person name="Warren W."/>
            <person name="Mitreva M."/>
            <person name="Mardis E.R."/>
            <person name="Wilson R.K."/>
        </authorList>
    </citation>
    <scope>NUCLEOTIDE SEQUENCE [LARGE SCALE GENOMIC DNA]</scope>
    <source>
        <strain evidence="6 7">DSM 1785</strain>
    </source>
</reference>
<dbReference type="eggNOG" id="COG0732">
    <property type="taxonomic scope" value="Bacteria"/>
</dbReference>
<dbReference type="AlphaFoldDB" id="L1QKL1"/>
<dbReference type="RefSeq" id="WP_005211590.1">
    <property type="nucleotide sequence ID" value="NZ_KB291618.1"/>
</dbReference>
<evidence type="ECO:0000256" key="1">
    <source>
        <dbReference type="ARBA" id="ARBA00010923"/>
    </source>
</evidence>
<dbReference type="STRING" id="545697.HMPREF0216_00954"/>
<evidence type="ECO:0000259" key="5">
    <source>
        <dbReference type="Pfam" id="PF01420"/>
    </source>
</evidence>
<dbReference type="InterPro" id="IPR051212">
    <property type="entry name" value="Type-I_RE_S_subunit"/>
</dbReference>
<comment type="similarity">
    <text evidence="1">Belongs to the type-I restriction system S methylase family.</text>
</comment>
<evidence type="ECO:0000313" key="6">
    <source>
        <dbReference type="EMBL" id="EKY28112.1"/>
    </source>
</evidence>
<evidence type="ECO:0000313" key="7">
    <source>
        <dbReference type="Proteomes" id="UP000010420"/>
    </source>
</evidence>
<dbReference type="InterPro" id="IPR000055">
    <property type="entry name" value="Restrct_endonuc_typeI_TRD"/>
</dbReference>